<evidence type="ECO:0000256" key="1">
    <source>
        <dbReference type="SAM" id="MobiDB-lite"/>
    </source>
</evidence>
<name>A0A5Q4BMS8_9PEZI</name>
<evidence type="ECO:0000313" key="3">
    <source>
        <dbReference type="Proteomes" id="UP000326340"/>
    </source>
</evidence>
<dbReference type="AlphaFoldDB" id="A0A5Q4BMS8"/>
<dbReference type="Proteomes" id="UP000326340">
    <property type="component" value="Unassembled WGS sequence"/>
</dbReference>
<accession>A0A5Q4BMS8</accession>
<dbReference type="EMBL" id="PUHP01000815">
    <property type="protein sequence ID" value="TQN67889.1"/>
    <property type="molecule type" value="Genomic_DNA"/>
</dbReference>
<reference evidence="2 3" key="1">
    <citation type="journal article" date="2019" name="Sci. Rep.">
        <title>Colletotrichum shisoi sp. nov., an anthracnose pathogen of Perilla frutescens in Japan: molecular phylogenetic, morphological and genomic evidence.</title>
        <authorList>
            <person name="Gan P."/>
            <person name="Tsushima A."/>
            <person name="Hiroyama R."/>
            <person name="Narusaka M."/>
            <person name="Takano Y."/>
            <person name="Narusaka Y."/>
            <person name="Kawaradani M."/>
            <person name="Damm U."/>
            <person name="Shirasu K."/>
        </authorList>
    </citation>
    <scope>NUCLEOTIDE SEQUENCE [LARGE SCALE GENOMIC DNA]</scope>
    <source>
        <strain evidence="2 3">PG-2018a</strain>
    </source>
</reference>
<evidence type="ECO:0000313" key="2">
    <source>
        <dbReference type="EMBL" id="TQN67889.1"/>
    </source>
</evidence>
<organism evidence="2 3">
    <name type="scientific">Colletotrichum shisoi</name>
    <dbReference type="NCBI Taxonomy" id="2078593"/>
    <lineage>
        <taxon>Eukaryota</taxon>
        <taxon>Fungi</taxon>
        <taxon>Dikarya</taxon>
        <taxon>Ascomycota</taxon>
        <taxon>Pezizomycotina</taxon>
        <taxon>Sordariomycetes</taxon>
        <taxon>Hypocreomycetidae</taxon>
        <taxon>Glomerellales</taxon>
        <taxon>Glomerellaceae</taxon>
        <taxon>Colletotrichum</taxon>
        <taxon>Colletotrichum destructivum species complex</taxon>
    </lineage>
</organism>
<keyword evidence="3" id="KW-1185">Reference proteome</keyword>
<proteinExistence type="predicted"/>
<sequence>MRAAQYPGTLGRPHARVIRRYARYDMRNSVPAAASPWLAPPPLLPIGNTMADKQTRFQSESSCRAANGGRPGVATPGFVICLGRGNIDTTVVFDSVQRFAPVCDRRRRWDGQGGVASAGWPPWTAGPAHGAERLRTRNVPFQAPWLPENEEHTQAMMQNDTSAVPGPCSARGAGGSTPAVPAPGNGGWDCADLSGAAILLVAA</sequence>
<gene>
    <name evidence="2" type="ORF">CSHISOI_07574</name>
</gene>
<protein>
    <submittedName>
        <fullName evidence="2">Uncharacterized protein</fullName>
    </submittedName>
</protein>
<comment type="caution">
    <text evidence="2">The sequence shown here is derived from an EMBL/GenBank/DDBJ whole genome shotgun (WGS) entry which is preliminary data.</text>
</comment>
<feature type="region of interest" description="Disordered" evidence="1">
    <location>
        <begin position="111"/>
        <end position="133"/>
    </location>
</feature>